<gene>
    <name evidence="1" type="ORF">HYY65_10465</name>
</gene>
<proteinExistence type="predicted"/>
<accession>A0A932GQQ2</accession>
<name>A0A932GQQ2_UNCTE</name>
<dbReference type="Proteomes" id="UP000741360">
    <property type="component" value="Unassembled WGS sequence"/>
</dbReference>
<dbReference type="AlphaFoldDB" id="A0A932GQQ2"/>
<reference evidence="1" key="1">
    <citation type="submission" date="2020-07" db="EMBL/GenBank/DDBJ databases">
        <title>Huge and variable diversity of episymbiotic CPR bacteria and DPANN archaea in groundwater ecosystems.</title>
        <authorList>
            <person name="He C.Y."/>
            <person name="Keren R."/>
            <person name="Whittaker M."/>
            <person name="Farag I.F."/>
            <person name="Doudna J."/>
            <person name="Cate J.H.D."/>
            <person name="Banfield J.F."/>
        </authorList>
    </citation>
    <scope>NUCLEOTIDE SEQUENCE</scope>
    <source>
        <strain evidence="1">NC_groundwater_717_Ag_S-0.2um_59_8</strain>
    </source>
</reference>
<protein>
    <submittedName>
        <fullName evidence="1">Uncharacterized protein</fullName>
    </submittedName>
</protein>
<comment type="caution">
    <text evidence="1">The sequence shown here is derived from an EMBL/GenBank/DDBJ whole genome shotgun (WGS) entry which is preliminary data.</text>
</comment>
<organism evidence="1 2">
    <name type="scientific">Tectimicrobiota bacterium</name>
    <dbReference type="NCBI Taxonomy" id="2528274"/>
    <lineage>
        <taxon>Bacteria</taxon>
        <taxon>Pseudomonadati</taxon>
        <taxon>Nitrospinota/Tectimicrobiota group</taxon>
        <taxon>Candidatus Tectimicrobiota</taxon>
    </lineage>
</organism>
<dbReference type="EMBL" id="JACPSX010000200">
    <property type="protein sequence ID" value="MBI3015462.1"/>
    <property type="molecule type" value="Genomic_DNA"/>
</dbReference>
<evidence type="ECO:0000313" key="1">
    <source>
        <dbReference type="EMBL" id="MBI3015462.1"/>
    </source>
</evidence>
<evidence type="ECO:0000313" key="2">
    <source>
        <dbReference type="Proteomes" id="UP000741360"/>
    </source>
</evidence>
<sequence length="98" mass="11064">MQNYDEVEHLVKRLLKKLSIPAQVTAGWSYDDGAYLVYLMANTREATVSIPPDLVEDALTGGKRLSELEGLVQRGAARLQKEAHYLKTDVKLMDRWSS</sequence>